<evidence type="ECO:0000313" key="1">
    <source>
        <dbReference type="EMBL" id="KAL0943186.1"/>
    </source>
</evidence>
<keyword evidence="2" id="KW-1185">Reference proteome</keyword>
<reference evidence="1 2" key="1">
    <citation type="journal article" date="2020" name="Phytopathology">
        <title>Genome Sequence Resources of Colletotrichum truncatum, C. plurivorum, C. musicola, and C. sojae: Four Species Pathogenic to Soybean (Glycine max).</title>
        <authorList>
            <person name="Rogerio F."/>
            <person name="Boufleur T.R."/>
            <person name="Ciampi-Guillardi M."/>
            <person name="Sukno S.A."/>
            <person name="Thon M.R."/>
            <person name="Massola Junior N.S."/>
            <person name="Baroncelli R."/>
        </authorList>
    </citation>
    <scope>NUCLEOTIDE SEQUENCE [LARGE SCALE GENOMIC DNA]</scope>
    <source>
        <strain evidence="1 2">CMES1059</strain>
    </source>
</reference>
<gene>
    <name evidence="1" type="ORF">CTRU02_201072</name>
</gene>
<organism evidence="1 2">
    <name type="scientific">Colletotrichum truncatum</name>
    <name type="common">Anthracnose fungus</name>
    <name type="synonym">Colletotrichum capsici</name>
    <dbReference type="NCBI Taxonomy" id="5467"/>
    <lineage>
        <taxon>Eukaryota</taxon>
        <taxon>Fungi</taxon>
        <taxon>Dikarya</taxon>
        <taxon>Ascomycota</taxon>
        <taxon>Pezizomycotina</taxon>
        <taxon>Sordariomycetes</taxon>
        <taxon>Hypocreomycetidae</taxon>
        <taxon>Glomerellales</taxon>
        <taxon>Glomerellaceae</taxon>
        <taxon>Colletotrichum</taxon>
        <taxon>Colletotrichum truncatum species complex</taxon>
    </lineage>
</organism>
<dbReference type="Proteomes" id="UP000805649">
    <property type="component" value="Unassembled WGS sequence"/>
</dbReference>
<comment type="caution">
    <text evidence="1">The sequence shown here is derived from an EMBL/GenBank/DDBJ whole genome shotgun (WGS) entry which is preliminary data.</text>
</comment>
<proteinExistence type="predicted"/>
<evidence type="ECO:0000313" key="2">
    <source>
        <dbReference type="Proteomes" id="UP000805649"/>
    </source>
</evidence>
<dbReference type="EMBL" id="VUJX02000001">
    <property type="protein sequence ID" value="KAL0943186.1"/>
    <property type="molecule type" value="Genomic_DNA"/>
</dbReference>
<name>A0ACC3ZGJ0_COLTU</name>
<accession>A0ACC3ZGJ0</accession>
<protein>
    <submittedName>
        <fullName evidence="1">Aspartate aminotransferase</fullName>
    </submittedName>
</protein>
<keyword evidence="1" id="KW-0032">Aminotransferase</keyword>
<keyword evidence="1" id="KW-0808">Transferase</keyword>
<sequence length="471" mass="52514">MRLYDSNLSDRGANYALPINKNHLLDMLRDAWHPVQNPSGFLSLGVAENTLMHKELINYIISTFTIDSHGLGYGDSFFGSHRLREVLANFLTSFFKPHAPIRPNHLIVTSGVSAAIEACAFSLCDQGDGVLLARPFYKAFPYNLLNRAGVRHVPVSFNGDDHITIDGIAAYERALLESREKGVPVKALLLCNPHNLLAGVWLEVPHDSVFQLSQHNPSGRCASRELLQEYMRFCQKYNLHLISDEIYGLSVWENPEIPHAPTFHSVLSIDPTGLINPALVHVLWGMSKDFGANGLRLGCVVSQHNKDFLQALETNSIFTCPSSLSDRVTASILSNTDFVNSYLNSNQALLAAKYKKTIDFLGHHGISQKPSNAGFFVWADLFTFWSPRLGSRTKADEALGEAAEHQWALEERLNATLLSNKVFLAAGSTFRTEEAGWFRITFAHDQGYLDEGLKRILKSLEEFKNTETPGE</sequence>